<dbReference type="GO" id="GO:0005666">
    <property type="term" value="C:RNA polymerase III complex"/>
    <property type="evidence" value="ECO:0007669"/>
    <property type="project" value="InterPro"/>
</dbReference>
<comment type="similarity">
    <text evidence="1">Belongs to the PIGL family.</text>
</comment>
<dbReference type="GO" id="GO:0000225">
    <property type="term" value="F:N-acetylglucosaminylphosphatidylinositol deacetylase activity"/>
    <property type="evidence" value="ECO:0007669"/>
    <property type="project" value="UniProtKB-EC"/>
</dbReference>
<evidence type="ECO:0000313" key="4">
    <source>
        <dbReference type="EMBL" id="ORE14345.1"/>
    </source>
</evidence>
<evidence type="ECO:0000256" key="2">
    <source>
        <dbReference type="ARBA" id="ARBA00012176"/>
    </source>
</evidence>
<dbReference type="PANTHER" id="PTHR12993:SF11">
    <property type="entry name" value="N-ACETYLGLUCOSAMINYL-PHOSPHATIDYLINOSITOL DE-N-ACETYLASE"/>
    <property type="match status" value="1"/>
</dbReference>
<dbReference type="UniPathway" id="UPA00196"/>
<dbReference type="PANTHER" id="PTHR12993">
    <property type="entry name" value="N-ACETYLGLUCOSAMINYL-PHOSPHATIDYLINOSITOL DE-N-ACETYLASE-RELATED"/>
    <property type="match status" value="1"/>
</dbReference>
<sequence length="636" mass="70845">MSDSTDNLSPGVKKQTRRFAPVKRGGGPSKPRTSEPEVKSESTEQQKSTTIGTMRPESVTSGRLQSVNEGQKTRGGAVKMKFKPTVPLKRNKKEVTSSAIDEALNSKQKDNRVGRGRGDGFGRGGGRGRGRGRGRGLIIEEVTASGIFSLGPSAVARSGTSRPGYGGGGFATYGGDVGNRVEADSTGTDMVEMFTEGATEYTPVTFPHVSRLEGDVDPITLSQKVGKIPWMTVRSKKEEDDDNVKVKEEQEDGMAIDEAKEEVKTEHKKKVYMNSDAPAQNIFALDEKDRLVCVAEEELLYFQLPTVVPKFEAKKQEVKEIKDEEAVKVEKTEQNVPPGARKPTLEDAMASLALEDMPEGQIGKLIVYKSGKMKMQFGNILLDVTQGMHSSFLENVMVVDHESEETKKAIELGHIFQKSKSLPFKQQNRVLVVTAHPDDECMFFGPTITTLVSLVKCRVHVLCLSNGNAQGLGQLRKKELVRSCQTLGIHPGDVKCINDPTLQDSMEVTWDPVTISNHIQHYVTKEKIDTIITFDDYGVSGHTNHRAAYLGTKKFTDSNSSIRLYTLTSIPIYRKYIGIMDLWTPKKEELRLISPPISYLVTHKAMRQHQTQLVWFRWLYVTFSRYMFINGLYQLQ</sequence>
<dbReference type="GO" id="GO:0006506">
    <property type="term" value="P:GPI anchor biosynthetic process"/>
    <property type="evidence" value="ECO:0007669"/>
    <property type="project" value="UniProtKB-UniPathway"/>
</dbReference>
<dbReference type="Pfam" id="PF05132">
    <property type="entry name" value="RNA_pol_Rpc4"/>
    <property type="match status" value="1"/>
</dbReference>
<dbReference type="EMBL" id="KV921476">
    <property type="protein sequence ID" value="ORE14345.1"/>
    <property type="molecule type" value="Genomic_DNA"/>
</dbReference>
<feature type="region of interest" description="Disordered" evidence="3">
    <location>
        <begin position="1"/>
        <end position="133"/>
    </location>
</feature>
<dbReference type="Gene3D" id="3.40.50.10320">
    <property type="entry name" value="LmbE-like"/>
    <property type="match status" value="1"/>
</dbReference>
<dbReference type="Proteomes" id="UP000242381">
    <property type="component" value="Unassembled WGS sequence"/>
</dbReference>
<gene>
    <name evidence="4" type="ORF">BCV71DRAFT_267532</name>
</gene>
<evidence type="ECO:0000256" key="1">
    <source>
        <dbReference type="ARBA" id="ARBA00006066"/>
    </source>
</evidence>
<dbReference type="InterPro" id="IPR007811">
    <property type="entry name" value="RPC4"/>
</dbReference>
<feature type="compositionally biased region" description="Basic and acidic residues" evidence="3">
    <location>
        <begin position="32"/>
        <end position="44"/>
    </location>
</feature>
<evidence type="ECO:0000313" key="5">
    <source>
        <dbReference type="Proteomes" id="UP000242381"/>
    </source>
</evidence>
<dbReference type="SUPFAM" id="SSF102588">
    <property type="entry name" value="LmbE-like"/>
    <property type="match status" value="1"/>
</dbReference>
<reference evidence="4 5" key="1">
    <citation type="journal article" date="2016" name="Proc. Natl. Acad. Sci. U.S.A.">
        <title>Lipid metabolic changes in an early divergent fungus govern the establishment of a mutualistic symbiosis with endobacteria.</title>
        <authorList>
            <person name="Lastovetsky O.A."/>
            <person name="Gaspar M.L."/>
            <person name="Mondo S.J."/>
            <person name="LaButti K.M."/>
            <person name="Sandor L."/>
            <person name="Grigoriev I.V."/>
            <person name="Henry S.A."/>
            <person name="Pawlowska T.E."/>
        </authorList>
    </citation>
    <scope>NUCLEOTIDE SEQUENCE [LARGE SCALE GENOMIC DNA]</scope>
    <source>
        <strain evidence="4 5">ATCC 11559</strain>
    </source>
</reference>
<name>A0A1X0RQQ0_RHIZD</name>
<feature type="compositionally biased region" description="Basic and acidic residues" evidence="3">
    <location>
        <begin position="107"/>
        <end position="120"/>
    </location>
</feature>
<proteinExistence type="inferred from homology"/>
<evidence type="ECO:0000256" key="3">
    <source>
        <dbReference type="SAM" id="MobiDB-lite"/>
    </source>
</evidence>
<feature type="compositionally biased region" description="Polar residues" evidence="3">
    <location>
        <begin position="45"/>
        <end position="70"/>
    </location>
</feature>
<dbReference type="GO" id="GO:0016020">
    <property type="term" value="C:membrane"/>
    <property type="evidence" value="ECO:0007669"/>
    <property type="project" value="GOC"/>
</dbReference>
<dbReference type="GO" id="GO:0003677">
    <property type="term" value="F:DNA binding"/>
    <property type="evidence" value="ECO:0007669"/>
    <property type="project" value="InterPro"/>
</dbReference>
<dbReference type="AlphaFoldDB" id="A0A1X0RQQ0"/>
<dbReference type="GO" id="GO:0006383">
    <property type="term" value="P:transcription by RNA polymerase III"/>
    <property type="evidence" value="ECO:0007669"/>
    <property type="project" value="InterPro"/>
</dbReference>
<dbReference type="VEuPathDB" id="FungiDB:BCV72DRAFT_302686"/>
<dbReference type="Pfam" id="PF02585">
    <property type="entry name" value="PIG-L"/>
    <property type="match status" value="1"/>
</dbReference>
<protein>
    <recommendedName>
        <fullName evidence="2">N-acetylglucosaminylphosphatidylinositol deacetylase</fullName>
        <ecNumber evidence="2">3.5.1.89</ecNumber>
    </recommendedName>
</protein>
<dbReference type="InterPro" id="IPR024078">
    <property type="entry name" value="LmbE-like_dom_sf"/>
</dbReference>
<accession>A0A1X0RQQ0</accession>
<dbReference type="GO" id="GO:0005783">
    <property type="term" value="C:endoplasmic reticulum"/>
    <property type="evidence" value="ECO:0007669"/>
    <property type="project" value="TreeGrafter"/>
</dbReference>
<dbReference type="EC" id="3.5.1.89" evidence="2"/>
<organism evidence="4 5">
    <name type="scientific">Rhizopus microsporus</name>
    <dbReference type="NCBI Taxonomy" id="58291"/>
    <lineage>
        <taxon>Eukaryota</taxon>
        <taxon>Fungi</taxon>
        <taxon>Fungi incertae sedis</taxon>
        <taxon>Mucoromycota</taxon>
        <taxon>Mucoromycotina</taxon>
        <taxon>Mucoromycetes</taxon>
        <taxon>Mucorales</taxon>
        <taxon>Mucorineae</taxon>
        <taxon>Rhizopodaceae</taxon>
        <taxon>Rhizopus</taxon>
    </lineage>
</organism>
<dbReference type="InterPro" id="IPR003737">
    <property type="entry name" value="GlcNAc_PI_deacetylase-related"/>
</dbReference>